<dbReference type="Gene3D" id="3.40.50.720">
    <property type="entry name" value="NAD(P)-binding Rossmann-like Domain"/>
    <property type="match status" value="1"/>
</dbReference>
<dbReference type="InterPro" id="IPR008927">
    <property type="entry name" value="6-PGluconate_DH-like_C_sf"/>
</dbReference>
<evidence type="ECO:0000259" key="1">
    <source>
        <dbReference type="Pfam" id="PF03807"/>
    </source>
</evidence>
<evidence type="ECO:0000259" key="2">
    <source>
        <dbReference type="Pfam" id="PF10728"/>
    </source>
</evidence>
<gene>
    <name evidence="3" type="ORF">NCTC11388_00181</name>
</gene>
<evidence type="ECO:0000313" key="3">
    <source>
        <dbReference type="EMBL" id="SUI96846.1"/>
    </source>
</evidence>
<name>A0A380B9H6_SPHSI</name>
<dbReference type="InterPro" id="IPR036291">
    <property type="entry name" value="NAD(P)-bd_dom_sf"/>
</dbReference>
<dbReference type="InterPro" id="IPR028939">
    <property type="entry name" value="P5C_Rdtase_cat_N"/>
</dbReference>
<protein>
    <submittedName>
        <fullName evidence="3">Uncharacterized conserved protein</fullName>
    </submittedName>
</protein>
<organism evidence="3 4">
    <name type="scientific">Sphingobacterium spiritivorum</name>
    <name type="common">Flavobacterium spiritivorum</name>
    <dbReference type="NCBI Taxonomy" id="258"/>
    <lineage>
        <taxon>Bacteria</taxon>
        <taxon>Pseudomonadati</taxon>
        <taxon>Bacteroidota</taxon>
        <taxon>Sphingobacteriia</taxon>
        <taxon>Sphingobacteriales</taxon>
        <taxon>Sphingobacteriaceae</taxon>
        <taxon>Sphingobacterium</taxon>
    </lineage>
</organism>
<dbReference type="EMBL" id="UGYW01000001">
    <property type="protein sequence ID" value="SUI96846.1"/>
    <property type="molecule type" value="Genomic_DNA"/>
</dbReference>
<dbReference type="InterPro" id="IPR018931">
    <property type="entry name" value="DUF2520"/>
</dbReference>
<dbReference type="Gene3D" id="1.10.1040.20">
    <property type="entry name" value="ProC-like, C-terminal domain"/>
    <property type="match status" value="1"/>
</dbReference>
<feature type="domain" description="Pyrroline-5-carboxylate reductase catalytic N-terminal" evidence="1">
    <location>
        <begin position="2"/>
        <end position="83"/>
    </location>
</feature>
<dbReference type="Proteomes" id="UP000254893">
    <property type="component" value="Unassembled WGS sequence"/>
</dbReference>
<proteinExistence type="predicted"/>
<sequence length="255" mass="28250">MKIVILGSGNVANHFALRFDQLGYQIVQVYSRNKANAQALALRFNAIATDDLNTVDPLADLYVIAVSDEAIPEVTAHLSTDINGIVVHTSGATDLSILQAFIHSGVLYPVQSISKNIETDFTQIPIGVEAGSTSTMEGLWKIAKALSHRAFKCNSKQRMALHVSAVIVNNFSNILYQLSYELMQDNNLSFELLLPIIQETAKKVQNKPPIDGQTGPAIRNDNITINKHLNFLRENPPLQTIYQQLTLEIAKRRDK</sequence>
<dbReference type="PANTHER" id="PTHR40459:SF1">
    <property type="entry name" value="CONSERVED HYPOTHETICAL ALANINE AND LEUCINE RICH PROTEIN"/>
    <property type="match status" value="1"/>
</dbReference>
<feature type="domain" description="DUF2520" evidence="2">
    <location>
        <begin position="124"/>
        <end position="248"/>
    </location>
</feature>
<reference evidence="3 4" key="1">
    <citation type="submission" date="2018-06" db="EMBL/GenBank/DDBJ databases">
        <authorList>
            <consortium name="Pathogen Informatics"/>
            <person name="Doyle S."/>
        </authorList>
    </citation>
    <scope>NUCLEOTIDE SEQUENCE [LARGE SCALE GENOMIC DNA]</scope>
    <source>
        <strain evidence="3 4">NCTC11388</strain>
    </source>
</reference>
<accession>A0A380B9H6</accession>
<dbReference type="Pfam" id="PF03807">
    <property type="entry name" value="F420_oxidored"/>
    <property type="match status" value="1"/>
</dbReference>
<evidence type="ECO:0000313" key="4">
    <source>
        <dbReference type="Proteomes" id="UP000254893"/>
    </source>
</evidence>
<dbReference type="InterPro" id="IPR037108">
    <property type="entry name" value="TM1727-like_C_sf"/>
</dbReference>
<dbReference type="PANTHER" id="PTHR40459">
    <property type="entry name" value="CONSERVED HYPOTHETICAL ALANINE AND LEUCINE RICH PROTEIN"/>
    <property type="match status" value="1"/>
</dbReference>
<dbReference type="SUPFAM" id="SSF48179">
    <property type="entry name" value="6-phosphogluconate dehydrogenase C-terminal domain-like"/>
    <property type="match status" value="1"/>
</dbReference>
<dbReference type="AlphaFoldDB" id="A0A380B9H6"/>
<dbReference type="Pfam" id="PF10728">
    <property type="entry name" value="DUF2520"/>
    <property type="match status" value="1"/>
</dbReference>
<dbReference type="RefSeq" id="WP_115168734.1">
    <property type="nucleotide sequence ID" value="NZ_UGYW01000001.1"/>
</dbReference>
<dbReference type="SUPFAM" id="SSF51735">
    <property type="entry name" value="NAD(P)-binding Rossmann-fold domains"/>
    <property type="match status" value="1"/>
</dbReference>